<reference evidence="10 11" key="1">
    <citation type="submission" date="2015-12" db="EMBL/GenBank/DDBJ databases">
        <title>Draft Genome Sequence of Olsenella scatoligenes SK9K4T; a Producer of 3-Methylindole- (skatole) and 4-Methylphenol- (p-cresol) Isolated from Pig Feces.</title>
        <authorList>
            <person name="Li X."/>
            <person name="Borg B."/>
            <person name="Canibe N."/>
        </authorList>
    </citation>
    <scope>NUCLEOTIDE SEQUENCE [LARGE SCALE GENOMIC DNA]</scope>
    <source>
        <strain evidence="10 11">SK9K4</strain>
    </source>
</reference>
<feature type="domain" description="OmpR/PhoB-type" evidence="9">
    <location>
        <begin position="124"/>
        <end position="222"/>
    </location>
</feature>
<evidence type="ECO:0000313" key="11">
    <source>
        <dbReference type="Proteomes" id="UP000054078"/>
    </source>
</evidence>
<dbReference type="PANTHER" id="PTHR48111">
    <property type="entry name" value="REGULATOR OF RPOS"/>
    <property type="match status" value="1"/>
</dbReference>
<proteinExistence type="predicted"/>
<evidence type="ECO:0000259" key="8">
    <source>
        <dbReference type="PROSITE" id="PS50110"/>
    </source>
</evidence>
<evidence type="ECO:0000256" key="4">
    <source>
        <dbReference type="ARBA" id="ARBA00023125"/>
    </source>
</evidence>
<dbReference type="Gene3D" id="3.40.50.2300">
    <property type="match status" value="1"/>
</dbReference>
<dbReference type="FunFam" id="3.40.50.2300:FF:000001">
    <property type="entry name" value="DNA-binding response regulator PhoB"/>
    <property type="match status" value="1"/>
</dbReference>
<protein>
    <submittedName>
        <fullName evidence="10">Two-component system response regulator</fullName>
    </submittedName>
</protein>
<name>A0A100YVG2_TRASO</name>
<evidence type="ECO:0000256" key="6">
    <source>
        <dbReference type="PROSITE-ProRule" id="PRU00169"/>
    </source>
</evidence>
<dbReference type="SMART" id="SM00862">
    <property type="entry name" value="Trans_reg_C"/>
    <property type="match status" value="1"/>
</dbReference>
<evidence type="ECO:0000256" key="7">
    <source>
        <dbReference type="PROSITE-ProRule" id="PRU01091"/>
    </source>
</evidence>
<dbReference type="PANTHER" id="PTHR48111:SF22">
    <property type="entry name" value="REGULATOR OF RPOS"/>
    <property type="match status" value="1"/>
</dbReference>
<dbReference type="GO" id="GO:0032993">
    <property type="term" value="C:protein-DNA complex"/>
    <property type="evidence" value="ECO:0007669"/>
    <property type="project" value="TreeGrafter"/>
</dbReference>
<keyword evidence="3" id="KW-0805">Transcription regulation</keyword>
<evidence type="ECO:0000256" key="2">
    <source>
        <dbReference type="ARBA" id="ARBA00023012"/>
    </source>
</evidence>
<evidence type="ECO:0000313" key="10">
    <source>
        <dbReference type="EMBL" id="KUH58431.1"/>
    </source>
</evidence>
<evidence type="ECO:0000256" key="3">
    <source>
        <dbReference type="ARBA" id="ARBA00023015"/>
    </source>
</evidence>
<keyword evidence="5" id="KW-0804">Transcription</keyword>
<organism evidence="10 11">
    <name type="scientific">Tractidigestivibacter scatoligenes</name>
    <name type="common">Olsenella scatoligenes</name>
    <dbReference type="NCBI Taxonomy" id="1299998"/>
    <lineage>
        <taxon>Bacteria</taxon>
        <taxon>Bacillati</taxon>
        <taxon>Actinomycetota</taxon>
        <taxon>Coriobacteriia</taxon>
        <taxon>Coriobacteriales</taxon>
        <taxon>Atopobiaceae</taxon>
        <taxon>Tractidigestivibacter</taxon>
    </lineage>
</organism>
<dbReference type="PROSITE" id="PS50110">
    <property type="entry name" value="RESPONSE_REGULATORY"/>
    <property type="match status" value="1"/>
</dbReference>
<keyword evidence="1 6" id="KW-0597">Phosphoprotein</keyword>
<dbReference type="Gene3D" id="1.10.10.10">
    <property type="entry name" value="Winged helix-like DNA-binding domain superfamily/Winged helix DNA-binding domain"/>
    <property type="match status" value="1"/>
</dbReference>
<dbReference type="STRING" id="1299998.AUL39_05365"/>
<dbReference type="GO" id="GO:0000156">
    <property type="term" value="F:phosphorelay response regulator activity"/>
    <property type="evidence" value="ECO:0007669"/>
    <property type="project" value="TreeGrafter"/>
</dbReference>
<evidence type="ECO:0000259" key="9">
    <source>
        <dbReference type="PROSITE" id="PS51755"/>
    </source>
</evidence>
<dbReference type="GO" id="GO:0006355">
    <property type="term" value="P:regulation of DNA-templated transcription"/>
    <property type="evidence" value="ECO:0007669"/>
    <property type="project" value="InterPro"/>
</dbReference>
<keyword evidence="4 7" id="KW-0238">DNA-binding</keyword>
<dbReference type="InterPro" id="IPR036388">
    <property type="entry name" value="WH-like_DNA-bd_sf"/>
</dbReference>
<dbReference type="AlphaFoldDB" id="A0A100YVG2"/>
<gene>
    <name evidence="10" type="ORF">AUL39_05365</name>
</gene>
<dbReference type="PROSITE" id="PS51755">
    <property type="entry name" value="OMPR_PHOB"/>
    <property type="match status" value="1"/>
</dbReference>
<dbReference type="EMBL" id="LOJF01000009">
    <property type="protein sequence ID" value="KUH58431.1"/>
    <property type="molecule type" value="Genomic_DNA"/>
</dbReference>
<dbReference type="InterPro" id="IPR011006">
    <property type="entry name" value="CheY-like_superfamily"/>
</dbReference>
<feature type="domain" description="Response regulatory" evidence="8">
    <location>
        <begin position="2"/>
        <end position="116"/>
    </location>
</feature>
<feature type="DNA-binding region" description="OmpR/PhoB-type" evidence="7">
    <location>
        <begin position="124"/>
        <end position="222"/>
    </location>
</feature>
<dbReference type="SUPFAM" id="SSF52172">
    <property type="entry name" value="CheY-like"/>
    <property type="match status" value="1"/>
</dbReference>
<dbReference type="SMART" id="SM00448">
    <property type="entry name" value="REC"/>
    <property type="match status" value="1"/>
</dbReference>
<comment type="caution">
    <text evidence="10">The sequence shown here is derived from an EMBL/GenBank/DDBJ whole genome shotgun (WGS) entry which is preliminary data.</text>
</comment>
<dbReference type="CDD" id="cd00383">
    <property type="entry name" value="trans_reg_C"/>
    <property type="match status" value="1"/>
</dbReference>
<dbReference type="InterPro" id="IPR039420">
    <property type="entry name" value="WalR-like"/>
</dbReference>
<dbReference type="InterPro" id="IPR001789">
    <property type="entry name" value="Sig_transdc_resp-reg_receiver"/>
</dbReference>
<keyword evidence="2" id="KW-0902">Two-component regulatory system</keyword>
<feature type="modified residue" description="4-aspartylphosphate" evidence="6">
    <location>
        <position position="51"/>
    </location>
</feature>
<dbReference type="OrthoDB" id="9812490at2"/>
<dbReference type="Gene3D" id="6.10.250.690">
    <property type="match status" value="1"/>
</dbReference>
<dbReference type="Proteomes" id="UP000054078">
    <property type="component" value="Unassembled WGS sequence"/>
</dbReference>
<dbReference type="RefSeq" id="WP_059054475.1">
    <property type="nucleotide sequence ID" value="NZ_LOJF01000009.1"/>
</dbReference>
<dbReference type="GO" id="GO:0000976">
    <property type="term" value="F:transcription cis-regulatory region binding"/>
    <property type="evidence" value="ECO:0007669"/>
    <property type="project" value="TreeGrafter"/>
</dbReference>
<evidence type="ECO:0000256" key="5">
    <source>
        <dbReference type="ARBA" id="ARBA00023163"/>
    </source>
</evidence>
<accession>A0A100YVG2</accession>
<keyword evidence="11" id="KW-1185">Reference proteome</keyword>
<dbReference type="GO" id="GO:0005829">
    <property type="term" value="C:cytosol"/>
    <property type="evidence" value="ECO:0007669"/>
    <property type="project" value="TreeGrafter"/>
</dbReference>
<dbReference type="InterPro" id="IPR001867">
    <property type="entry name" value="OmpR/PhoB-type_DNA-bd"/>
</dbReference>
<sequence length="225" mass="24927">MNVLVVEDERNLADAIVRILSDAGYNAEAVYDGTSGLTSAKSGLYDAVILDVMLPGMNGYDVVHEMRRADISTPVLMLTALNSTEDKVEGLDSGADDYMTKPFDAPELLARLRAVTRRKGEVMIDEIKFADLTLDLTTHDLSCGDKKIHLSGKEFELMRMLMSASSRVISKQDLLTRVWGADAEASENSVEAYISFLRKKLAHVGSKVQITTLRMLGYRLELFED</sequence>
<evidence type="ECO:0000256" key="1">
    <source>
        <dbReference type="ARBA" id="ARBA00022553"/>
    </source>
</evidence>
<dbReference type="Pfam" id="PF00486">
    <property type="entry name" value="Trans_reg_C"/>
    <property type="match status" value="1"/>
</dbReference>
<dbReference type="Pfam" id="PF00072">
    <property type="entry name" value="Response_reg"/>
    <property type="match status" value="1"/>
</dbReference>